<proteinExistence type="predicted"/>
<reference evidence="2" key="1">
    <citation type="submission" date="2020-11" db="EMBL/GenBank/DDBJ databases">
        <authorList>
            <consortium name="DOE Joint Genome Institute"/>
            <person name="Ahrendt S."/>
            <person name="Riley R."/>
            <person name="Andreopoulos W."/>
            <person name="Labutti K."/>
            <person name="Pangilinan J."/>
            <person name="Ruiz-Duenas F.J."/>
            <person name="Barrasa J.M."/>
            <person name="Sanchez-Garcia M."/>
            <person name="Camarero S."/>
            <person name="Miyauchi S."/>
            <person name="Serrano A."/>
            <person name="Linde D."/>
            <person name="Babiker R."/>
            <person name="Drula E."/>
            <person name="Ayuso-Fernandez I."/>
            <person name="Pacheco R."/>
            <person name="Padilla G."/>
            <person name="Ferreira P."/>
            <person name="Barriuso J."/>
            <person name="Kellner H."/>
            <person name="Castanera R."/>
            <person name="Alfaro M."/>
            <person name="Ramirez L."/>
            <person name="Pisabarro A.G."/>
            <person name="Kuo A."/>
            <person name="Tritt A."/>
            <person name="Lipzen A."/>
            <person name="He G."/>
            <person name="Yan M."/>
            <person name="Ng V."/>
            <person name="Cullen D."/>
            <person name="Martin F."/>
            <person name="Rosso M.-N."/>
            <person name="Henrissat B."/>
            <person name="Hibbett D."/>
            <person name="Martinez A.T."/>
            <person name="Grigoriev I.V."/>
        </authorList>
    </citation>
    <scope>NUCLEOTIDE SEQUENCE</scope>
    <source>
        <strain evidence="2">AH 40177</strain>
    </source>
</reference>
<feature type="compositionally biased region" description="Polar residues" evidence="1">
    <location>
        <begin position="358"/>
        <end position="367"/>
    </location>
</feature>
<feature type="region of interest" description="Disordered" evidence="1">
    <location>
        <begin position="354"/>
        <end position="374"/>
    </location>
</feature>
<name>A0A9P5Q9Q9_9AGAR</name>
<dbReference type="AlphaFoldDB" id="A0A9P5Q9Q9"/>
<evidence type="ECO:0000313" key="3">
    <source>
        <dbReference type="Proteomes" id="UP000772434"/>
    </source>
</evidence>
<dbReference type="EMBL" id="JADNRY010000003">
    <property type="protein sequence ID" value="KAF9077664.1"/>
    <property type="molecule type" value="Genomic_DNA"/>
</dbReference>
<evidence type="ECO:0000313" key="2">
    <source>
        <dbReference type="EMBL" id="KAF9077664.1"/>
    </source>
</evidence>
<comment type="caution">
    <text evidence="2">The sequence shown here is derived from an EMBL/GenBank/DDBJ whole genome shotgun (WGS) entry which is preliminary data.</text>
</comment>
<keyword evidence="3" id="KW-1185">Reference proteome</keyword>
<dbReference type="Proteomes" id="UP000772434">
    <property type="component" value="Unassembled WGS sequence"/>
</dbReference>
<gene>
    <name evidence="2" type="ORF">BDP27DRAFT_1311432</name>
</gene>
<protein>
    <submittedName>
        <fullName evidence="2">Uncharacterized protein</fullName>
    </submittedName>
</protein>
<sequence length="374" mass="42145">MGGRAFNFLEPGSFPRIPTPVYQPLKARFQVLLQALYVHVGVPTEAPEKPDHGDLDFIVCTPITRGSLDSVNVPHDQVKAALGATHCILVDGNQTSNFAVPISRDTWRSLDHDGASTETFYQVDVHVCADKNEWDRIMYFHSYGDLGMIQGLIARNVGLVLGVNGLKYPNPPHQTLTLNQDFSAISRFFGWSIERRNAGFTSRQEVFEWVINSRFFDASCFRTSGDGITKVKAERTMYSDFVTWVKDQVTAGVVDMEEYGQRRERVRKEALEEFGCLEEVETTVRIFEARRQLKQVFNGTSVNAWTGLNGHWKAVKVVMDMVRERHHGEGGILQILMSEGENGVKQRVLEALRDSEFSPPTENSSSHGIGRLVY</sequence>
<accession>A0A9P5Q9Q9</accession>
<evidence type="ECO:0000256" key="1">
    <source>
        <dbReference type="SAM" id="MobiDB-lite"/>
    </source>
</evidence>
<dbReference type="OrthoDB" id="4708870at2759"/>
<organism evidence="2 3">
    <name type="scientific">Rhodocollybia butyracea</name>
    <dbReference type="NCBI Taxonomy" id="206335"/>
    <lineage>
        <taxon>Eukaryota</taxon>
        <taxon>Fungi</taxon>
        <taxon>Dikarya</taxon>
        <taxon>Basidiomycota</taxon>
        <taxon>Agaricomycotina</taxon>
        <taxon>Agaricomycetes</taxon>
        <taxon>Agaricomycetidae</taxon>
        <taxon>Agaricales</taxon>
        <taxon>Marasmiineae</taxon>
        <taxon>Omphalotaceae</taxon>
        <taxon>Rhodocollybia</taxon>
    </lineage>
</organism>